<evidence type="ECO:0000256" key="7">
    <source>
        <dbReference type="ARBA" id="ARBA00022840"/>
    </source>
</evidence>
<dbReference type="InterPro" id="IPR050482">
    <property type="entry name" value="Sensor_HK_TwoCompSys"/>
</dbReference>
<feature type="domain" description="Signal transduction histidine kinase subgroup 3 dimerisation and phosphoacceptor" evidence="11">
    <location>
        <begin position="196"/>
        <end position="279"/>
    </location>
</feature>
<feature type="transmembrane region" description="Helical" evidence="9">
    <location>
        <begin position="66"/>
        <end position="90"/>
    </location>
</feature>
<keyword evidence="9" id="KW-0812">Transmembrane</keyword>
<keyword evidence="7" id="KW-0067">ATP-binding</keyword>
<dbReference type="Proteomes" id="UP000219947">
    <property type="component" value="Unassembled WGS sequence"/>
</dbReference>
<sequence>MDLTSRINNYIDRNYRWFNITVVAFMQMFVLLIALAMSYKDSGITFFIACINTTALYFRYRHPYGSIWFVLVSTALTLFIPDVLPVHLYFPVGVAAYHIGRHWKKKLRVRMFIAGWVGAFAVGVQLFIMLLPRGEQFAAVISSIIITTLCGAIYSVLWFIGDSRRTRIIRQDELRERAMRLEFEQEQERRLAAQDERTRIAREMHDIVAHSLSSIITQADGARYAAAAIRTTTTQPAEATNLQEHNASIAEQTLETIAVTARDSLTQMRSLLGVLRTDEDTMYAPAPTIHEIPALVAQARRSGVNIDFAGITGTINGALPQGADLAAYRVIQEALTNIVKHARDAEIVTLSATWKRDGLYLDVYNSAPAHHNSSDAPYSFVPGSGNGLLGMRERITMYDGTLHYGPDLQGGFSVKAWLPYRET</sequence>
<evidence type="ECO:0000259" key="12">
    <source>
        <dbReference type="Pfam" id="PF23539"/>
    </source>
</evidence>
<dbReference type="GO" id="GO:0000155">
    <property type="term" value="F:phosphorelay sensor kinase activity"/>
    <property type="evidence" value="ECO:0007669"/>
    <property type="project" value="InterPro"/>
</dbReference>
<dbReference type="GO" id="GO:0016020">
    <property type="term" value="C:membrane"/>
    <property type="evidence" value="ECO:0007669"/>
    <property type="project" value="InterPro"/>
</dbReference>
<evidence type="ECO:0000256" key="3">
    <source>
        <dbReference type="ARBA" id="ARBA00022553"/>
    </source>
</evidence>
<reference evidence="13" key="1">
    <citation type="submission" date="2017-10" db="EMBL/GenBank/DDBJ databases">
        <title>Kefir isolates.</title>
        <authorList>
            <person name="Kim Y."/>
            <person name="Blasche S."/>
        </authorList>
    </citation>
    <scope>NUCLEOTIDE SEQUENCE [LARGE SCALE GENOMIC DNA]</scope>
    <source>
        <strain evidence="13">OG2-2</strain>
    </source>
</reference>
<dbReference type="Pfam" id="PF23539">
    <property type="entry name" value="DUF7134"/>
    <property type="match status" value="1"/>
</dbReference>
<evidence type="ECO:0000313" key="14">
    <source>
        <dbReference type="Proteomes" id="UP000219947"/>
    </source>
</evidence>
<name>A0A2A8D881_9MICC</name>
<dbReference type="InterPro" id="IPR055558">
    <property type="entry name" value="DUF7134"/>
</dbReference>
<feature type="transmembrane region" description="Helical" evidence="9">
    <location>
        <begin position="111"/>
        <end position="131"/>
    </location>
</feature>
<dbReference type="InterPro" id="IPR003594">
    <property type="entry name" value="HATPase_dom"/>
</dbReference>
<evidence type="ECO:0000256" key="8">
    <source>
        <dbReference type="ARBA" id="ARBA00023012"/>
    </source>
</evidence>
<dbReference type="CDD" id="cd16917">
    <property type="entry name" value="HATPase_UhpB-NarQ-NarX-like"/>
    <property type="match status" value="1"/>
</dbReference>
<dbReference type="Gene3D" id="3.30.565.10">
    <property type="entry name" value="Histidine kinase-like ATPase, C-terminal domain"/>
    <property type="match status" value="1"/>
</dbReference>
<dbReference type="PANTHER" id="PTHR24421">
    <property type="entry name" value="NITRATE/NITRITE SENSOR PROTEIN NARX-RELATED"/>
    <property type="match status" value="1"/>
</dbReference>
<dbReference type="Gene3D" id="1.20.5.1930">
    <property type="match status" value="1"/>
</dbReference>
<gene>
    <name evidence="13" type="ORF">CRM92_02865</name>
</gene>
<dbReference type="InterPro" id="IPR011712">
    <property type="entry name" value="Sig_transdc_His_kin_sub3_dim/P"/>
</dbReference>
<dbReference type="Pfam" id="PF02518">
    <property type="entry name" value="HATPase_c"/>
    <property type="match status" value="1"/>
</dbReference>
<keyword evidence="6 13" id="KW-0418">Kinase</keyword>
<dbReference type="EMBL" id="PDEV01000001">
    <property type="protein sequence ID" value="PEN16987.1"/>
    <property type="molecule type" value="Genomic_DNA"/>
</dbReference>
<keyword evidence="9" id="KW-1133">Transmembrane helix</keyword>
<feature type="transmembrane region" description="Helical" evidence="9">
    <location>
        <begin position="137"/>
        <end position="160"/>
    </location>
</feature>
<evidence type="ECO:0000256" key="6">
    <source>
        <dbReference type="ARBA" id="ARBA00022777"/>
    </source>
</evidence>
<keyword evidence="8" id="KW-0902">Two-component regulatory system</keyword>
<comment type="catalytic activity">
    <reaction evidence="1">
        <text>ATP + protein L-histidine = ADP + protein N-phospho-L-histidine.</text>
        <dbReference type="EC" id="2.7.13.3"/>
    </reaction>
</comment>
<protein>
    <recommendedName>
        <fullName evidence="2">histidine kinase</fullName>
        <ecNumber evidence="2">2.7.13.3</ecNumber>
    </recommendedName>
</protein>
<proteinExistence type="predicted"/>
<feature type="domain" description="Histidine kinase/HSP90-like ATPase" evidence="10">
    <location>
        <begin position="326"/>
        <end position="421"/>
    </location>
</feature>
<feature type="transmembrane region" description="Helical" evidence="9">
    <location>
        <begin position="15"/>
        <end position="36"/>
    </location>
</feature>
<dbReference type="PANTHER" id="PTHR24421:SF10">
    <property type="entry name" value="NITRATE_NITRITE SENSOR PROTEIN NARQ"/>
    <property type="match status" value="1"/>
</dbReference>
<evidence type="ECO:0000256" key="9">
    <source>
        <dbReference type="SAM" id="Phobius"/>
    </source>
</evidence>
<evidence type="ECO:0000256" key="4">
    <source>
        <dbReference type="ARBA" id="ARBA00022679"/>
    </source>
</evidence>
<keyword evidence="3" id="KW-0597">Phosphoprotein</keyword>
<accession>A0A2A8D881</accession>
<feature type="transmembrane region" description="Helical" evidence="9">
    <location>
        <begin position="43"/>
        <end position="60"/>
    </location>
</feature>
<dbReference type="EC" id="2.7.13.3" evidence="2"/>
<keyword evidence="4" id="KW-0808">Transferase</keyword>
<evidence type="ECO:0000259" key="10">
    <source>
        <dbReference type="Pfam" id="PF02518"/>
    </source>
</evidence>
<feature type="domain" description="DUF7134" evidence="12">
    <location>
        <begin position="16"/>
        <end position="167"/>
    </location>
</feature>
<keyword evidence="9" id="KW-0472">Membrane</keyword>
<evidence type="ECO:0000256" key="2">
    <source>
        <dbReference type="ARBA" id="ARBA00012438"/>
    </source>
</evidence>
<dbReference type="GO" id="GO:0046983">
    <property type="term" value="F:protein dimerization activity"/>
    <property type="evidence" value="ECO:0007669"/>
    <property type="project" value="InterPro"/>
</dbReference>
<dbReference type="RefSeq" id="WP_098042336.1">
    <property type="nucleotide sequence ID" value="NZ_CAKARO010000050.1"/>
</dbReference>
<dbReference type="SUPFAM" id="SSF55874">
    <property type="entry name" value="ATPase domain of HSP90 chaperone/DNA topoisomerase II/histidine kinase"/>
    <property type="match status" value="1"/>
</dbReference>
<dbReference type="Pfam" id="PF07730">
    <property type="entry name" value="HisKA_3"/>
    <property type="match status" value="1"/>
</dbReference>
<evidence type="ECO:0000256" key="1">
    <source>
        <dbReference type="ARBA" id="ARBA00000085"/>
    </source>
</evidence>
<dbReference type="GO" id="GO:0005524">
    <property type="term" value="F:ATP binding"/>
    <property type="evidence" value="ECO:0007669"/>
    <property type="project" value="UniProtKB-KW"/>
</dbReference>
<organism evidence="13 14">
    <name type="scientific">Rothia dentocariosa</name>
    <dbReference type="NCBI Taxonomy" id="2047"/>
    <lineage>
        <taxon>Bacteria</taxon>
        <taxon>Bacillati</taxon>
        <taxon>Actinomycetota</taxon>
        <taxon>Actinomycetes</taxon>
        <taxon>Micrococcales</taxon>
        <taxon>Micrococcaceae</taxon>
        <taxon>Rothia</taxon>
    </lineage>
</organism>
<dbReference type="AlphaFoldDB" id="A0A2A8D881"/>
<dbReference type="InterPro" id="IPR036890">
    <property type="entry name" value="HATPase_C_sf"/>
</dbReference>
<evidence type="ECO:0000256" key="5">
    <source>
        <dbReference type="ARBA" id="ARBA00022741"/>
    </source>
</evidence>
<comment type="caution">
    <text evidence="13">The sequence shown here is derived from an EMBL/GenBank/DDBJ whole genome shotgun (WGS) entry which is preliminary data.</text>
</comment>
<evidence type="ECO:0000313" key="13">
    <source>
        <dbReference type="EMBL" id="PEN16987.1"/>
    </source>
</evidence>
<keyword evidence="14" id="KW-1185">Reference proteome</keyword>
<evidence type="ECO:0000259" key="11">
    <source>
        <dbReference type="Pfam" id="PF07730"/>
    </source>
</evidence>
<keyword evidence="5" id="KW-0547">Nucleotide-binding</keyword>